<dbReference type="PIRSF" id="PIRSF016184">
    <property type="entry name" value="PhzC_PhzF"/>
    <property type="match status" value="1"/>
</dbReference>
<sequence length="290" mass="32171">MGNKESLFELSSFTYQDKGGNLAGVKLLKPDEHLSTDQMQLLAKKLGYAETAFVHPVAANEFEVRYFTPQTEVPLCGHATIAAFSLLKKLGKLTVGEYTIQTQAGRLAILIVEDDTVFMEQTLPVFFIEKLDYAKIASSLGIAVTDFSEELPLKIVSTGLKDLMIPVKDTTILQAIKPNSSEIEAISKQLDIIGYHVFVPDKTTISCRNFAPFVGIEEEYATGTSNGALVCYLFQENKSIGDKTYHFRQGRLRPDQTGRIIVEISAEDREIRQVFVGGKAMITKDLSEMD</sequence>
<keyword evidence="2" id="KW-0413">Isomerase</keyword>
<dbReference type="GO" id="GO:0016853">
    <property type="term" value="F:isomerase activity"/>
    <property type="evidence" value="ECO:0007669"/>
    <property type="project" value="UniProtKB-KW"/>
</dbReference>
<dbReference type="NCBIfam" id="TIGR00654">
    <property type="entry name" value="PhzF_family"/>
    <property type="match status" value="1"/>
</dbReference>
<evidence type="ECO:0000256" key="3">
    <source>
        <dbReference type="PIRSR" id="PIRSR016184-1"/>
    </source>
</evidence>
<dbReference type="EMBL" id="CP013614">
    <property type="protein sequence ID" value="ALS00251.1"/>
    <property type="molecule type" value="Genomic_DNA"/>
</dbReference>
<evidence type="ECO:0000313" key="4">
    <source>
        <dbReference type="EMBL" id="ALS00251.1"/>
    </source>
</evidence>
<evidence type="ECO:0000313" key="7">
    <source>
        <dbReference type="Proteomes" id="UP000183039"/>
    </source>
</evidence>
<evidence type="ECO:0000313" key="5">
    <source>
        <dbReference type="EMBL" id="OJG93234.1"/>
    </source>
</evidence>
<protein>
    <submittedName>
        <fullName evidence="5">Phenazine biosynthesis PhzF family protein</fullName>
    </submittedName>
    <submittedName>
        <fullName evidence="4">PhzF family phenazine biosynthesis protein</fullName>
    </submittedName>
</protein>
<feature type="active site" evidence="3">
    <location>
        <position position="50"/>
    </location>
</feature>
<evidence type="ECO:0000313" key="6">
    <source>
        <dbReference type="Proteomes" id="UP000065511"/>
    </source>
</evidence>
<dbReference type="Proteomes" id="UP000065511">
    <property type="component" value="Chromosome"/>
</dbReference>
<dbReference type="EMBL" id="JXLC01000002">
    <property type="protein sequence ID" value="OJG93234.1"/>
    <property type="molecule type" value="Genomic_DNA"/>
</dbReference>
<dbReference type="Gene3D" id="3.10.310.10">
    <property type="entry name" value="Diaminopimelate Epimerase, Chain A, domain 1"/>
    <property type="match status" value="2"/>
</dbReference>
<dbReference type="RefSeq" id="WP_071876323.1">
    <property type="nucleotide sequence ID" value="NZ_JXLC01000002.1"/>
</dbReference>
<reference evidence="5 7" key="1">
    <citation type="submission" date="2014-12" db="EMBL/GenBank/DDBJ databases">
        <title>Draft genome sequences of 29 type strains of Enterococci.</title>
        <authorList>
            <person name="Zhong Z."/>
            <person name="Sun Z."/>
            <person name="Liu W."/>
            <person name="Zhang W."/>
            <person name="Zhang H."/>
        </authorList>
    </citation>
    <scope>NUCLEOTIDE SEQUENCE [LARGE SCALE GENOMIC DNA]</scope>
    <source>
        <strain evidence="5 7">DSM 22801</strain>
    </source>
</reference>
<dbReference type="AlphaFoldDB" id="A0A0S3K7I4"/>
<dbReference type="OrthoDB" id="9788221at2"/>
<dbReference type="KEGG" id="ess:ATZ33_02320"/>
<dbReference type="InterPro" id="IPR003719">
    <property type="entry name" value="Phenazine_PhzF-like"/>
</dbReference>
<accession>A0A0S3K7I4</accession>
<evidence type="ECO:0000256" key="2">
    <source>
        <dbReference type="ARBA" id="ARBA00023235"/>
    </source>
</evidence>
<dbReference type="SUPFAM" id="SSF54506">
    <property type="entry name" value="Diaminopimelate epimerase-like"/>
    <property type="match status" value="1"/>
</dbReference>
<reference evidence="4 6" key="2">
    <citation type="submission" date="2015-12" db="EMBL/GenBank/DDBJ databases">
        <authorList>
            <person name="Lauer A."/>
            <person name="Humrighouse B."/>
            <person name="Loparev V."/>
            <person name="Shewmaker P.L."/>
            <person name="Whitney A.M."/>
            <person name="McLaughlin R.W."/>
        </authorList>
    </citation>
    <scope>NUCLEOTIDE SEQUENCE [LARGE SCALE GENOMIC DNA]</scope>
    <source>
        <strain evidence="4 6">LMG 23085</strain>
    </source>
</reference>
<dbReference type="GO" id="GO:0005737">
    <property type="term" value="C:cytoplasm"/>
    <property type="evidence" value="ECO:0007669"/>
    <property type="project" value="TreeGrafter"/>
</dbReference>
<dbReference type="Pfam" id="PF02567">
    <property type="entry name" value="PhzC-PhzF"/>
    <property type="match status" value="1"/>
</dbReference>
<proteinExistence type="inferred from homology"/>
<organism evidence="5 7">
    <name type="scientific">Enterococcus silesiacus</name>
    <dbReference type="NCBI Taxonomy" id="332949"/>
    <lineage>
        <taxon>Bacteria</taxon>
        <taxon>Bacillati</taxon>
        <taxon>Bacillota</taxon>
        <taxon>Bacilli</taxon>
        <taxon>Lactobacillales</taxon>
        <taxon>Enterococcaceae</taxon>
        <taxon>Enterococcus</taxon>
    </lineage>
</organism>
<evidence type="ECO:0000256" key="1">
    <source>
        <dbReference type="ARBA" id="ARBA00008270"/>
    </source>
</evidence>
<dbReference type="Proteomes" id="UP000183039">
    <property type="component" value="Unassembled WGS sequence"/>
</dbReference>
<keyword evidence="6" id="KW-1185">Reference proteome</keyword>
<dbReference type="PANTHER" id="PTHR13774">
    <property type="entry name" value="PHENAZINE BIOSYNTHESIS PROTEIN"/>
    <property type="match status" value="1"/>
</dbReference>
<name>A0A0S3K7I4_9ENTE</name>
<comment type="similarity">
    <text evidence="1">Belongs to the PhzF family.</text>
</comment>
<gene>
    <name evidence="4" type="ORF">ATZ33_02320</name>
    <name evidence="5" type="ORF">RV15_GL001266</name>
</gene>
<dbReference type="PANTHER" id="PTHR13774:SF39">
    <property type="entry name" value="BIOSYNTHESIS PROTEIN, PUTATIVE-RELATED"/>
    <property type="match status" value="1"/>
</dbReference>